<dbReference type="VEuPathDB" id="VectorBase:ADAC003994"/>
<reference evidence="2" key="2">
    <citation type="submission" date="2010-05" db="EMBL/GenBank/DDBJ databases">
        <authorList>
            <person name="Almeida L.G."/>
            <person name="Nicolas M.F."/>
            <person name="Souza R.C."/>
            <person name="Vasconcelos A.T.R."/>
        </authorList>
    </citation>
    <scope>NUCLEOTIDE SEQUENCE</scope>
</reference>
<reference evidence="2 4" key="1">
    <citation type="journal article" date="2010" name="BMC Genomics">
        <title>Combination of measures distinguishes pre-miRNAs from other stem-loops in the genome of the newly sequenced Anopheles darlingi.</title>
        <authorList>
            <person name="Mendes N.D."/>
            <person name="Freitas A.T."/>
            <person name="Vasconcelos A.T."/>
            <person name="Sagot M.F."/>
        </authorList>
    </citation>
    <scope>NUCLEOTIDE SEQUENCE</scope>
</reference>
<dbReference type="EMBL" id="ADMH02001054">
    <property type="protein sequence ID" value="ETN64288.1"/>
    <property type="molecule type" value="Genomic_DNA"/>
</dbReference>
<dbReference type="HOGENOM" id="CLU_2777945_0_0_1"/>
<keyword evidence="4" id="KW-1185">Reference proteome</keyword>
<reference evidence="2" key="3">
    <citation type="journal article" date="2013" name="Nucleic Acids Res.">
        <title>The genome of Anopheles darlingi, the main neotropical malaria vector.</title>
        <authorList>
            <person name="Marinotti O."/>
            <person name="Cerqueira G.C."/>
            <person name="de Almeida L.G."/>
            <person name="Ferro M.I."/>
            <person name="Loreto E.L."/>
            <person name="Zaha A."/>
            <person name="Teixeira S.M."/>
            <person name="Wespiser A.R."/>
            <person name="Almeida E Silva A."/>
            <person name="Schlindwein A.D."/>
            <person name="Pacheco A.C."/>
            <person name="Silva A.L."/>
            <person name="Graveley B.R."/>
            <person name="Walenz B.P."/>
            <person name="Lima Bde A."/>
            <person name="Ribeiro C.A."/>
            <person name="Nunes-Silva C.G."/>
            <person name="de Carvalho C.R."/>
            <person name="Soares C.M."/>
            <person name="de Menezes C.B."/>
            <person name="Matiolli C."/>
            <person name="Caffrey D."/>
            <person name="Araujo D.A."/>
            <person name="de Oliveira D.M."/>
            <person name="Golenbock D."/>
            <person name="Grisard E.C."/>
            <person name="Fantinatti-Garboggini F."/>
            <person name="de Carvalho F.M."/>
            <person name="Barcellos F.G."/>
            <person name="Prosdocimi F."/>
            <person name="May G."/>
            <person name="Azevedo Junior G.M."/>
            <person name="Guimaraes G.M."/>
            <person name="Goldman G.H."/>
            <person name="Padilha I.Q."/>
            <person name="Batista Jda S."/>
            <person name="Ferro J.A."/>
            <person name="Ribeiro J.M."/>
            <person name="Fietto J.L."/>
            <person name="Dabbas K.M."/>
            <person name="Cerdeira L."/>
            <person name="Agnez-Lima L.F."/>
            <person name="Brocchi M."/>
            <person name="de Carvalho M.O."/>
            <person name="Teixeira Mde M."/>
            <person name="Diniz Maia Mde M."/>
            <person name="Goldman M.H."/>
            <person name="Cruz Schneider M.P."/>
            <person name="Felipe M.S."/>
            <person name="Hungria M."/>
            <person name="Nicolas M.F."/>
            <person name="Pereira M."/>
            <person name="Montes M.A."/>
            <person name="Cantao M.E."/>
            <person name="Vincentz M."/>
            <person name="Rafael M.S."/>
            <person name="Silverman N."/>
            <person name="Stoco P.H."/>
            <person name="Souza R.C."/>
            <person name="Vicentini R."/>
            <person name="Gazzinelli R.T."/>
            <person name="Neves Rde O."/>
            <person name="Silva R."/>
            <person name="Astolfi-Filho S."/>
            <person name="Maciel T.E."/>
            <person name="Urmenyi T.P."/>
            <person name="Tadei W.P."/>
            <person name="Camargo E.P."/>
            <person name="de Vasconcelos A.T."/>
        </authorList>
    </citation>
    <scope>NUCLEOTIDE SEQUENCE</scope>
</reference>
<dbReference type="Proteomes" id="UP000000673">
    <property type="component" value="Unassembled WGS sequence"/>
</dbReference>
<name>W5JLV9_ANODA</name>
<protein>
    <submittedName>
        <fullName evidence="2 3">Uncharacterized protein</fullName>
    </submittedName>
</protein>
<organism evidence="2">
    <name type="scientific">Anopheles darlingi</name>
    <name type="common">Mosquito</name>
    <dbReference type="NCBI Taxonomy" id="43151"/>
    <lineage>
        <taxon>Eukaryota</taxon>
        <taxon>Metazoa</taxon>
        <taxon>Ecdysozoa</taxon>
        <taxon>Arthropoda</taxon>
        <taxon>Hexapoda</taxon>
        <taxon>Insecta</taxon>
        <taxon>Pterygota</taxon>
        <taxon>Neoptera</taxon>
        <taxon>Endopterygota</taxon>
        <taxon>Diptera</taxon>
        <taxon>Nematocera</taxon>
        <taxon>Culicoidea</taxon>
        <taxon>Culicidae</taxon>
        <taxon>Anophelinae</taxon>
        <taxon>Anopheles</taxon>
    </lineage>
</organism>
<gene>
    <name evidence="2" type="ORF">AND_003994</name>
</gene>
<evidence type="ECO:0000313" key="3">
    <source>
        <dbReference type="EnsemblMetazoa" id="ADAC003994-PA"/>
    </source>
</evidence>
<evidence type="ECO:0000313" key="2">
    <source>
        <dbReference type="EMBL" id="ETN64288.1"/>
    </source>
</evidence>
<dbReference type="EnsemblMetazoa" id="ADAC003994-RA">
    <property type="protein sequence ID" value="ADAC003994-PA"/>
    <property type="gene ID" value="ADAC003994"/>
</dbReference>
<evidence type="ECO:0000256" key="1">
    <source>
        <dbReference type="SAM" id="MobiDB-lite"/>
    </source>
</evidence>
<evidence type="ECO:0000313" key="4">
    <source>
        <dbReference type="Proteomes" id="UP000000673"/>
    </source>
</evidence>
<dbReference type="AlphaFoldDB" id="W5JLV9"/>
<accession>W5JLV9</accession>
<reference evidence="3" key="4">
    <citation type="submission" date="2015-06" db="UniProtKB">
        <authorList>
            <consortium name="EnsemblMetazoa"/>
        </authorList>
    </citation>
    <scope>IDENTIFICATION</scope>
</reference>
<sequence length="69" mass="7815">MVLKRCTAGASHVDGDRDPGQKKPFAAHYDHMLVGAKKVKRDHRCILRRLRLFGKPREPRIASAAEVDH</sequence>
<proteinExistence type="predicted"/>
<feature type="region of interest" description="Disordered" evidence="1">
    <location>
        <begin position="1"/>
        <end position="22"/>
    </location>
</feature>